<gene>
    <name evidence="1" type="ORF">CURHAP_LOCUS32425</name>
    <name evidence="2" type="ORF">ORAREDHAP_LOCUS32026</name>
</gene>
<dbReference type="EMBL" id="CAEKDK010000005">
    <property type="protein sequence ID" value="CAB4279802.1"/>
    <property type="molecule type" value="Genomic_DNA"/>
</dbReference>
<keyword evidence="4" id="KW-1185">Reference proteome</keyword>
<dbReference type="Proteomes" id="UP000507245">
    <property type="component" value="Unassembled WGS sequence"/>
</dbReference>
<dbReference type="AlphaFoldDB" id="A0A6J5UUU2"/>
<protein>
    <submittedName>
        <fullName evidence="1">Uncharacterized protein</fullName>
    </submittedName>
</protein>
<evidence type="ECO:0000313" key="1">
    <source>
        <dbReference type="EMBL" id="CAB4279802.1"/>
    </source>
</evidence>
<evidence type="ECO:0000313" key="2">
    <source>
        <dbReference type="EMBL" id="CAB4310231.1"/>
    </source>
</evidence>
<dbReference type="EMBL" id="CAEKKB010000005">
    <property type="protein sequence ID" value="CAB4310231.1"/>
    <property type="molecule type" value="Genomic_DNA"/>
</dbReference>
<evidence type="ECO:0000313" key="3">
    <source>
        <dbReference type="Proteomes" id="UP000507222"/>
    </source>
</evidence>
<dbReference type="Proteomes" id="UP000507222">
    <property type="component" value="Unassembled WGS sequence"/>
</dbReference>
<sequence>MKEYHTYQDYKRIKQQYTQESPHLDNPVTKVKFLFGHDIVPSVSGPTFSSWGEQFLKEPYVW</sequence>
<evidence type="ECO:0000313" key="4">
    <source>
        <dbReference type="Proteomes" id="UP000507245"/>
    </source>
</evidence>
<reference evidence="1 3" key="2">
    <citation type="submission" date="2020-05" db="EMBL/GenBank/DDBJ databases">
        <authorList>
            <person name="Campoy J."/>
            <person name="Schneeberger K."/>
            <person name="Spophaly S."/>
        </authorList>
    </citation>
    <scope>NUCLEOTIDE SEQUENCE [LARGE SCALE GENOMIC DNA]</scope>
    <source>
        <strain evidence="1">PruArmRojPasFocal</strain>
    </source>
</reference>
<proteinExistence type="predicted"/>
<accession>A0A6J5UUU2</accession>
<organism evidence="1 3">
    <name type="scientific">Prunus armeniaca</name>
    <name type="common">Apricot</name>
    <name type="synonym">Armeniaca vulgaris</name>
    <dbReference type="NCBI Taxonomy" id="36596"/>
    <lineage>
        <taxon>Eukaryota</taxon>
        <taxon>Viridiplantae</taxon>
        <taxon>Streptophyta</taxon>
        <taxon>Embryophyta</taxon>
        <taxon>Tracheophyta</taxon>
        <taxon>Spermatophyta</taxon>
        <taxon>Magnoliopsida</taxon>
        <taxon>eudicotyledons</taxon>
        <taxon>Gunneridae</taxon>
        <taxon>Pentapetalae</taxon>
        <taxon>rosids</taxon>
        <taxon>fabids</taxon>
        <taxon>Rosales</taxon>
        <taxon>Rosaceae</taxon>
        <taxon>Amygdaloideae</taxon>
        <taxon>Amygdaleae</taxon>
        <taxon>Prunus</taxon>
    </lineage>
</organism>
<reference evidence="4" key="1">
    <citation type="journal article" date="2020" name="Genome Biol.">
        <title>Gamete binning: chromosome-level and haplotype-resolved genome assembly enabled by high-throughput single-cell sequencing of gamete genomes.</title>
        <authorList>
            <person name="Campoy J.A."/>
            <person name="Sun H."/>
            <person name="Goel M."/>
            <person name="Jiao W.-B."/>
            <person name="Folz-Donahue K."/>
            <person name="Wang N."/>
            <person name="Rubio M."/>
            <person name="Liu C."/>
            <person name="Kukat C."/>
            <person name="Ruiz D."/>
            <person name="Huettel B."/>
            <person name="Schneeberger K."/>
        </authorList>
    </citation>
    <scope>NUCLEOTIDE SEQUENCE [LARGE SCALE GENOMIC DNA]</scope>
    <source>
        <strain evidence="4">cv. Rojo Pasion</strain>
    </source>
</reference>
<name>A0A6J5UUU2_PRUAR</name>